<feature type="domain" description="Glycosyl transferase family 28 C-terminal" evidence="12">
    <location>
        <begin position="189"/>
        <end position="357"/>
    </location>
</feature>
<dbReference type="CDD" id="cd03785">
    <property type="entry name" value="GT28_MurG"/>
    <property type="match status" value="1"/>
</dbReference>
<dbReference type="GO" id="GO:0005975">
    <property type="term" value="P:carbohydrate metabolic process"/>
    <property type="evidence" value="ECO:0007669"/>
    <property type="project" value="InterPro"/>
</dbReference>
<dbReference type="InterPro" id="IPR006009">
    <property type="entry name" value="GlcNAc_MurG"/>
</dbReference>
<evidence type="ECO:0000256" key="2">
    <source>
        <dbReference type="ARBA" id="ARBA00022618"/>
    </source>
</evidence>
<feature type="binding site" evidence="10">
    <location>
        <position position="196"/>
    </location>
    <ligand>
        <name>UDP-N-acetyl-alpha-D-glucosamine</name>
        <dbReference type="ChEBI" id="CHEBI:57705"/>
    </ligand>
</feature>
<evidence type="ECO:0000256" key="5">
    <source>
        <dbReference type="ARBA" id="ARBA00022960"/>
    </source>
</evidence>
<comment type="similarity">
    <text evidence="10">Belongs to the glycosyltransferase 28 family. MurG subfamily.</text>
</comment>
<keyword evidence="9 10" id="KW-0961">Cell wall biogenesis/degradation</keyword>
<dbReference type="SUPFAM" id="SSF53756">
    <property type="entry name" value="UDP-Glycosyltransferase/glycogen phosphorylase"/>
    <property type="match status" value="1"/>
</dbReference>
<dbReference type="GO" id="GO:0071555">
    <property type="term" value="P:cell wall organization"/>
    <property type="evidence" value="ECO:0007669"/>
    <property type="project" value="UniProtKB-KW"/>
</dbReference>
<dbReference type="EMBL" id="CP046996">
    <property type="protein sequence ID" value="QHA01191.1"/>
    <property type="molecule type" value="Genomic_DNA"/>
</dbReference>
<evidence type="ECO:0000256" key="10">
    <source>
        <dbReference type="HAMAP-Rule" id="MF_00033"/>
    </source>
</evidence>
<keyword evidence="4 10" id="KW-0808">Transferase</keyword>
<dbReference type="NCBIfam" id="TIGR01133">
    <property type="entry name" value="murG"/>
    <property type="match status" value="1"/>
</dbReference>
<dbReference type="RefSeq" id="WP_158208471.1">
    <property type="nucleotide sequence ID" value="NZ_CP046996.1"/>
</dbReference>
<dbReference type="GO" id="GO:0050511">
    <property type="term" value="F:undecaprenyldiphospho-muramoylpentapeptide beta-N-acetylglucosaminyltransferase activity"/>
    <property type="evidence" value="ECO:0007669"/>
    <property type="project" value="UniProtKB-UniRule"/>
</dbReference>
<evidence type="ECO:0000313" key="14">
    <source>
        <dbReference type="Proteomes" id="UP000430508"/>
    </source>
</evidence>
<evidence type="ECO:0000256" key="1">
    <source>
        <dbReference type="ARBA" id="ARBA00022475"/>
    </source>
</evidence>
<feature type="binding site" evidence="10">
    <location>
        <begin position="10"/>
        <end position="12"/>
    </location>
    <ligand>
        <name>UDP-N-acetyl-alpha-D-glucosamine</name>
        <dbReference type="ChEBI" id="CHEBI:57705"/>
    </ligand>
</feature>
<dbReference type="HAMAP" id="MF_00033">
    <property type="entry name" value="MurG"/>
    <property type="match status" value="1"/>
</dbReference>
<organism evidence="13 14">
    <name type="scientific">Dehalobacter restrictus</name>
    <dbReference type="NCBI Taxonomy" id="55583"/>
    <lineage>
        <taxon>Bacteria</taxon>
        <taxon>Bacillati</taxon>
        <taxon>Bacillota</taxon>
        <taxon>Clostridia</taxon>
        <taxon>Eubacteriales</taxon>
        <taxon>Desulfitobacteriaceae</taxon>
        <taxon>Dehalobacter</taxon>
    </lineage>
</organism>
<sequence>MRVIVTGGGTGGHIYPAMAIAKALQERLNDIRVLYVGTRSGMEAKLIPENGLEFRGISGQGMPRQLSAEILKVAGTNVRALWETKRILKEFDPDLVVGTGGYVSGPVVLTAAFFGIPTVLHEQNAFPGKTNKILARMVKRILLTFPESEKYFGVKDKLQVVGLPVREKIGKIDRKVGAKAFGLDPGKRTILVTGGSRGALSINQALTGLLPKLAEYPDVQLIWATGTATHDTILHELETRNINWQREQWRILAYVEHMPEALACSDLCICRAGASTLAEISAAGKASILIPYPYAAENHQEYNARAFENKGAACVILDKELNAEILWDNVQKVLLNSFKLEEMATRAREVFAPGALDRIINLCLQTAWR</sequence>
<evidence type="ECO:0000256" key="6">
    <source>
        <dbReference type="ARBA" id="ARBA00022984"/>
    </source>
</evidence>
<keyword evidence="8 10" id="KW-0131">Cell cycle</keyword>
<comment type="function">
    <text evidence="10">Cell wall formation. Catalyzes the transfer of a GlcNAc subunit on undecaprenyl-pyrophosphoryl-MurNAc-pentapeptide (lipid intermediate I) to form undecaprenyl-pyrophosphoryl-MurNAc-(pentapeptide)GlcNAc (lipid intermediate II).</text>
</comment>
<dbReference type="EC" id="2.4.1.227" evidence="10"/>
<reference evidence="13 14" key="1">
    <citation type="submission" date="2019-12" db="EMBL/GenBank/DDBJ databases">
        <title>Sequence classification of anaerobic respiratory reductive dehalogenases: First we see many, then we see few.</title>
        <authorList>
            <person name="Molenda O."/>
            <person name="Puentes Jacome L.A."/>
            <person name="Cao X."/>
            <person name="Nesbo C.L."/>
            <person name="Tang S."/>
            <person name="Morson N."/>
            <person name="Patron J."/>
            <person name="Lomheim L."/>
            <person name="Wishart D.S."/>
            <person name="Edwards E.A."/>
        </authorList>
    </citation>
    <scope>NUCLEOTIDE SEQUENCE [LARGE SCALE GENOMIC DNA]</scope>
    <source>
        <strain evidence="13 14">12DCA</strain>
    </source>
</reference>
<feature type="binding site" evidence="10">
    <location>
        <position position="166"/>
    </location>
    <ligand>
        <name>UDP-N-acetyl-alpha-D-glucosamine</name>
        <dbReference type="ChEBI" id="CHEBI:57705"/>
    </ligand>
</feature>
<evidence type="ECO:0000259" key="12">
    <source>
        <dbReference type="Pfam" id="PF04101"/>
    </source>
</evidence>
<dbReference type="InterPro" id="IPR007235">
    <property type="entry name" value="Glyco_trans_28_C"/>
</dbReference>
<comment type="catalytic activity">
    <reaction evidence="10">
        <text>di-trans,octa-cis-undecaprenyl diphospho-N-acetyl-alpha-D-muramoyl-L-alanyl-D-glutamyl-meso-2,6-diaminopimeloyl-D-alanyl-D-alanine + UDP-N-acetyl-alpha-D-glucosamine = di-trans,octa-cis-undecaprenyl diphospho-[N-acetyl-alpha-D-glucosaminyl-(1-&gt;4)]-N-acetyl-alpha-D-muramoyl-L-alanyl-D-glutamyl-meso-2,6-diaminopimeloyl-D-alanyl-D-alanine + UDP + H(+)</text>
        <dbReference type="Rhea" id="RHEA:31227"/>
        <dbReference type="ChEBI" id="CHEBI:15378"/>
        <dbReference type="ChEBI" id="CHEBI:57705"/>
        <dbReference type="ChEBI" id="CHEBI:58223"/>
        <dbReference type="ChEBI" id="CHEBI:61387"/>
        <dbReference type="ChEBI" id="CHEBI:61388"/>
        <dbReference type="EC" id="2.4.1.227"/>
    </reaction>
</comment>
<comment type="subcellular location">
    <subcellularLocation>
        <location evidence="10">Cell membrane</location>
        <topology evidence="10">Peripheral membrane protein</topology>
        <orientation evidence="10">Cytoplasmic side</orientation>
    </subcellularLocation>
</comment>
<protein>
    <recommendedName>
        <fullName evidence="10">UDP-N-acetylglucosamine--N-acetylmuramyl-(pentapeptide) pyrophosphoryl-undecaprenol N-acetylglucosamine transferase</fullName>
        <ecNumber evidence="10">2.4.1.227</ecNumber>
    </recommendedName>
    <alternativeName>
        <fullName evidence="10">Undecaprenyl-PP-MurNAc-pentapeptide-UDPGlcNAc GlcNAc transferase</fullName>
    </alternativeName>
</protein>
<evidence type="ECO:0000256" key="7">
    <source>
        <dbReference type="ARBA" id="ARBA00023136"/>
    </source>
</evidence>
<keyword evidence="1 10" id="KW-1003">Cell membrane</keyword>
<evidence type="ECO:0000256" key="4">
    <source>
        <dbReference type="ARBA" id="ARBA00022679"/>
    </source>
</evidence>
<keyword evidence="5 10" id="KW-0133">Cell shape</keyword>
<dbReference type="Gene3D" id="3.40.50.2000">
    <property type="entry name" value="Glycogen Phosphorylase B"/>
    <property type="match status" value="2"/>
</dbReference>
<dbReference type="Pfam" id="PF03033">
    <property type="entry name" value="Glyco_transf_28"/>
    <property type="match status" value="1"/>
</dbReference>
<accession>A0A857DKE0</accession>
<proteinExistence type="inferred from homology"/>
<dbReference type="PANTHER" id="PTHR21015:SF22">
    <property type="entry name" value="GLYCOSYLTRANSFERASE"/>
    <property type="match status" value="1"/>
</dbReference>
<dbReference type="UniPathway" id="UPA00219"/>
<dbReference type="GO" id="GO:0005886">
    <property type="term" value="C:plasma membrane"/>
    <property type="evidence" value="ECO:0007669"/>
    <property type="project" value="UniProtKB-SubCell"/>
</dbReference>
<dbReference type="Pfam" id="PF04101">
    <property type="entry name" value="Glyco_tran_28_C"/>
    <property type="match status" value="1"/>
</dbReference>
<keyword evidence="3 10" id="KW-0328">Glycosyltransferase</keyword>
<dbReference type="GO" id="GO:0009252">
    <property type="term" value="P:peptidoglycan biosynthetic process"/>
    <property type="evidence" value="ECO:0007669"/>
    <property type="project" value="UniProtKB-UniRule"/>
</dbReference>
<evidence type="ECO:0000256" key="8">
    <source>
        <dbReference type="ARBA" id="ARBA00023306"/>
    </source>
</evidence>
<dbReference type="PANTHER" id="PTHR21015">
    <property type="entry name" value="UDP-N-ACETYLGLUCOSAMINE--N-ACETYLMURAMYL-(PENTAPEPTIDE) PYROPHOSPHORYL-UNDECAPRENOL N-ACETYLGLUCOSAMINE TRANSFERASE 1"/>
    <property type="match status" value="1"/>
</dbReference>
<feature type="binding site" evidence="10">
    <location>
        <position position="124"/>
    </location>
    <ligand>
        <name>UDP-N-acetyl-alpha-D-glucosamine</name>
        <dbReference type="ChEBI" id="CHEBI:57705"/>
    </ligand>
</feature>
<dbReference type="Proteomes" id="UP000430508">
    <property type="component" value="Chromosome"/>
</dbReference>
<dbReference type="GO" id="GO:0051301">
    <property type="term" value="P:cell division"/>
    <property type="evidence" value="ECO:0007669"/>
    <property type="project" value="UniProtKB-KW"/>
</dbReference>
<dbReference type="InterPro" id="IPR004276">
    <property type="entry name" value="GlycoTrans_28_N"/>
</dbReference>
<evidence type="ECO:0000259" key="11">
    <source>
        <dbReference type="Pfam" id="PF03033"/>
    </source>
</evidence>
<feature type="domain" description="Glycosyltransferase family 28 N-terminal" evidence="11">
    <location>
        <begin position="3"/>
        <end position="142"/>
    </location>
</feature>
<comment type="caution">
    <text evidence="10">Lacks conserved residue(s) required for the propagation of feature annotation.</text>
</comment>
<keyword evidence="2 10" id="KW-0132">Cell division</keyword>
<dbReference type="AlphaFoldDB" id="A0A857DKE0"/>
<evidence type="ECO:0000313" key="13">
    <source>
        <dbReference type="EMBL" id="QHA01191.1"/>
    </source>
</evidence>
<feature type="binding site" evidence="10">
    <location>
        <position position="300"/>
    </location>
    <ligand>
        <name>UDP-N-acetyl-alpha-D-glucosamine</name>
        <dbReference type="ChEBI" id="CHEBI:57705"/>
    </ligand>
</feature>
<comment type="pathway">
    <text evidence="10">Cell wall biogenesis; peptidoglycan biosynthesis.</text>
</comment>
<evidence type="ECO:0000256" key="3">
    <source>
        <dbReference type="ARBA" id="ARBA00022676"/>
    </source>
</evidence>
<keyword evidence="6 10" id="KW-0573">Peptidoglycan synthesis</keyword>
<evidence type="ECO:0000256" key="9">
    <source>
        <dbReference type="ARBA" id="ARBA00023316"/>
    </source>
</evidence>
<gene>
    <name evidence="10 13" type="primary">murG</name>
    <name evidence="13" type="ORF">GQ588_11370</name>
</gene>
<keyword evidence="7 10" id="KW-0472">Membrane</keyword>
<name>A0A857DKE0_9FIRM</name>
<dbReference type="GO" id="GO:0008360">
    <property type="term" value="P:regulation of cell shape"/>
    <property type="evidence" value="ECO:0007669"/>
    <property type="project" value="UniProtKB-KW"/>
</dbReference>